<dbReference type="AlphaFoldDB" id="A0AA88A6N1"/>
<accession>A0AA88A6N1</accession>
<dbReference type="InterPro" id="IPR000407">
    <property type="entry name" value="GDA1_CD39_NTPase"/>
</dbReference>
<keyword evidence="4" id="KW-0547">Nucleotide-binding</keyword>
<dbReference type="GO" id="GO:0016020">
    <property type="term" value="C:membrane"/>
    <property type="evidence" value="ECO:0007669"/>
    <property type="project" value="TreeGrafter"/>
</dbReference>
<evidence type="ECO:0000256" key="2">
    <source>
        <dbReference type="ARBA" id="ARBA00022801"/>
    </source>
</evidence>
<feature type="region of interest" description="Disordered" evidence="5">
    <location>
        <begin position="505"/>
        <end position="524"/>
    </location>
</feature>
<evidence type="ECO:0000256" key="1">
    <source>
        <dbReference type="ARBA" id="ARBA00009283"/>
    </source>
</evidence>
<dbReference type="GO" id="GO:0005524">
    <property type="term" value="F:ATP binding"/>
    <property type="evidence" value="ECO:0007669"/>
    <property type="project" value="UniProtKB-KW"/>
</dbReference>
<proteinExistence type="inferred from homology"/>
<evidence type="ECO:0000256" key="6">
    <source>
        <dbReference type="SAM" id="Phobius"/>
    </source>
</evidence>
<evidence type="ECO:0000313" key="7">
    <source>
        <dbReference type="EMBL" id="GMN45960.1"/>
    </source>
</evidence>
<organism evidence="7 8">
    <name type="scientific">Ficus carica</name>
    <name type="common">Common fig</name>
    <dbReference type="NCBI Taxonomy" id="3494"/>
    <lineage>
        <taxon>Eukaryota</taxon>
        <taxon>Viridiplantae</taxon>
        <taxon>Streptophyta</taxon>
        <taxon>Embryophyta</taxon>
        <taxon>Tracheophyta</taxon>
        <taxon>Spermatophyta</taxon>
        <taxon>Magnoliopsida</taxon>
        <taxon>eudicotyledons</taxon>
        <taxon>Gunneridae</taxon>
        <taxon>Pentapetalae</taxon>
        <taxon>rosids</taxon>
        <taxon>fabids</taxon>
        <taxon>Rosales</taxon>
        <taxon>Moraceae</taxon>
        <taxon>Ficeae</taxon>
        <taxon>Ficus</taxon>
    </lineage>
</organism>
<evidence type="ECO:0000313" key="8">
    <source>
        <dbReference type="Proteomes" id="UP001187192"/>
    </source>
</evidence>
<name>A0AA88A6N1_FICCA</name>
<dbReference type="GO" id="GO:0017110">
    <property type="term" value="F:nucleoside diphosphate phosphatase activity"/>
    <property type="evidence" value="ECO:0007669"/>
    <property type="project" value="TreeGrafter"/>
</dbReference>
<evidence type="ECO:0000256" key="3">
    <source>
        <dbReference type="PIRSR" id="PIRSR600407-1"/>
    </source>
</evidence>
<dbReference type="EMBL" id="BTGU01000021">
    <property type="protein sequence ID" value="GMN45960.1"/>
    <property type="molecule type" value="Genomic_DNA"/>
</dbReference>
<dbReference type="PANTHER" id="PTHR11782">
    <property type="entry name" value="ADENOSINE/GUANOSINE DIPHOSPHATASE"/>
    <property type="match status" value="1"/>
</dbReference>
<keyword evidence="6" id="KW-1133">Transmembrane helix</keyword>
<comment type="similarity">
    <text evidence="1">Belongs to the GDA1/CD39 NTPase family.</text>
</comment>
<reference evidence="7" key="1">
    <citation type="submission" date="2023-07" db="EMBL/GenBank/DDBJ databases">
        <title>draft genome sequence of fig (Ficus carica).</title>
        <authorList>
            <person name="Takahashi T."/>
            <person name="Nishimura K."/>
        </authorList>
    </citation>
    <scope>NUCLEOTIDE SEQUENCE</scope>
</reference>
<evidence type="ECO:0008006" key="9">
    <source>
        <dbReference type="Google" id="ProtNLM"/>
    </source>
</evidence>
<gene>
    <name evidence="7" type="ORF">TIFTF001_015135</name>
</gene>
<dbReference type="Proteomes" id="UP001187192">
    <property type="component" value="Unassembled WGS sequence"/>
</dbReference>
<keyword evidence="8" id="KW-1185">Reference proteome</keyword>
<evidence type="ECO:0000256" key="5">
    <source>
        <dbReference type="SAM" id="MobiDB-lite"/>
    </source>
</evidence>
<dbReference type="Pfam" id="PF01150">
    <property type="entry name" value="GDA1_CD39"/>
    <property type="match status" value="1"/>
</dbReference>
<protein>
    <recommendedName>
        <fullName evidence="9">Apyrase 7</fullName>
    </recommendedName>
</protein>
<comment type="caution">
    <text evidence="7">The sequence shown here is derived from an EMBL/GenBank/DDBJ whole genome shotgun (WGS) entry which is preliminary data.</text>
</comment>
<keyword evidence="2" id="KW-0378">Hydrolase</keyword>
<evidence type="ECO:0000256" key="4">
    <source>
        <dbReference type="PIRSR" id="PIRSR600407-2"/>
    </source>
</evidence>
<keyword evidence="4" id="KW-0067">ATP-binding</keyword>
<keyword evidence="6" id="KW-0472">Membrane</keyword>
<dbReference type="GO" id="GO:0009134">
    <property type="term" value="P:nucleoside diphosphate catabolic process"/>
    <property type="evidence" value="ECO:0007669"/>
    <property type="project" value="TreeGrafter"/>
</dbReference>
<feature type="active site" description="Proton acceptor" evidence="3">
    <location>
        <position position="200"/>
    </location>
</feature>
<feature type="binding site" evidence="4">
    <location>
        <begin position="231"/>
        <end position="235"/>
    </location>
    <ligand>
        <name>ATP</name>
        <dbReference type="ChEBI" id="CHEBI:30616"/>
    </ligand>
</feature>
<dbReference type="Gene3D" id="3.30.420.40">
    <property type="match status" value="1"/>
</dbReference>
<dbReference type="Gene3D" id="3.30.420.150">
    <property type="entry name" value="Exopolyphosphatase. Domain 2"/>
    <property type="match status" value="1"/>
</dbReference>
<feature type="transmembrane region" description="Helical" evidence="6">
    <location>
        <begin position="21"/>
        <end position="43"/>
    </location>
</feature>
<keyword evidence="6" id="KW-0812">Transmembrane</keyword>
<sequence length="524" mass="58881">MEPKSPSKHKLSILGSTQLKRVVKIIGVVLLGLLFLVGFYFAFKPSVDQRRVYKGSYYTVVVDCGSTGTRVNVFEWEGRGGNEKELPILLHSYPDNSTKSSLRKNSCKYHCMQTEPGLDKFVGNSSGVRASLEPLITWAEQMVPLESRGGTPIFVLATAGLRRLATEDAMRVLEDVEDVVKECSFSYRRSWIRVLRGKEEAYYGWVALNYKMGMFRNHSSSPTLGLLDLGGSSLQVVMEVESVEKDTHMMSSKFGFVEHQILAYSLPAFGLNEAFDRTVVLLSHTEALRESSAGKLELRHPCYGSNFVQNYTCRGCFSLNVAEQKNASQTEKIEYPSLFLVGAPNWQQCKILARAAAMNSSSLDWPWSIAGEDDNPRLSFEKDRGILNLTAFAHQTPRFHALSGFFAVFDMLKLSPRANLTKIWERGQHLCSRSWADKNSISRNQYYTAHYCFRVPYMASLIEDALQLGDKEIWFGPPDVSWTLGAALVEGEYMCQVKLPMLGKKGAAPGTSSHSYVYPRRRPN</sequence>
<dbReference type="PANTHER" id="PTHR11782:SF92">
    <property type="entry name" value="APYRASE 7"/>
    <property type="match status" value="1"/>
</dbReference>